<dbReference type="EMBL" id="JAENMS010000009">
    <property type="protein sequence ID" value="MBL5936057.1"/>
    <property type="molecule type" value="Genomic_DNA"/>
</dbReference>
<dbReference type="InterPro" id="IPR010069">
    <property type="entry name" value="CdiA_FHA1_rpt"/>
</dbReference>
<dbReference type="Gene3D" id="2.160.20.10">
    <property type="entry name" value="Single-stranded right-handed beta-helix, Pectin lyase-like"/>
    <property type="match status" value="1"/>
</dbReference>
<evidence type="ECO:0000256" key="7">
    <source>
        <dbReference type="SAM" id="MobiDB-lite"/>
    </source>
</evidence>
<dbReference type="Proteomes" id="UP000653275">
    <property type="component" value="Unassembled WGS sequence"/>
</dbReference>
<dbReference type="NCBIfam" id="TIGR01901">
    <property type="entry name" value="adhes_NPXG"/>
    <property type="match status" value="1"/>
</dbReference>
<dbReference type="InterPro" id="IPR025331">
    <property type="entry name" value="TNT"/>
</dbReference>
<feature type="signal peptide" evidence="8">
    <location>
        <begin position="1"/>
        <end position="33"/>
    </location>
</feature>
<gene>
    <name evidence="10" type="ORF">I7V27_16580</name>
</gene>
<keyword evidence="4" id="KW-1266">Target cell cytoplasm</keyword>
<organism evidence="10 11">
    <name type="scientific">Lelliottia amnigena</name>
    <name type="common">Enterobacter amnigenus</name>
    <dbReference type="NCBI Taxonomy" id="61646"/>
    <lineage>
        <taxon>Bacteria</taxon>
        <taxon>Pseudomonadati</taxon>
        <taxon>Pseudomonadota</taxon>
        <taxon>Gammaproteobacteria</taxon>
        <taxon>Enterobacterales</taxon>
        <taxon>Enterobacteriaceae</taxon>
        <taxon>Lelliottia</taxon>
    </lineage>
</organism>
<dbReference type="InterPro" id="IPR008619">
    <property type="entry name" value="Filamentous_hemagglutn_rpt"/>
</dbReference>
<dbReference type="NCBIfam" id="TIGR01731">
    <property type="entry name" value="fil_hemag_20aa"/>
    <property type="match status" value="36"/>
</dbReference>
<dbReference type="PANTHER" id="PTHR42059">
    <property type="entry name" value="TNT DOMAIN-CONTAINING PROTEIN"/>
    <property type="match status" value="1"/>
</dbReference>
<dbReference type="GO" id="GO:0090729">
    <property type="term" value="F:toxin activity"/>
    <property type="evidence" value="ECO:0007669"/>
    <property type="project" value="UniProtKB-KW"/>
</dbReference>
<dbReference type="RefSeq" id="WP_202666158.1">
    <property type="nucleotide sequence ID" value="NZ_JAENMR010000009.1"/>
</dbReference>
<dbReference type="SUPFAM" id="SSF51126">
    <property type="entry name" value="Pectin lyase-like"/>
    <property type="match status" value="1"/>
</dbReference>
<dbReference type="SMART" id="SM00710">
    <property type="entry name" value="PbH1"/>
    <property type="match status" value="9"/>
</dbReference>
<dbReference type="Pfam" id="PF04829">
    <property type="entry name" value="PT-VENN"/>
    <property type="match status" value="1"/>
</dbReference>
<feature type="domain" description="Filamentous haemagglutinin FhaB/tRNA nuclease CdiA-like TPS" evidence="9">
    <location>
        <begin position="48"/>
        <end position="170"/>
    </location>
</feature>
<evidence type="ECO:0000256" key="8">
    <source>
        <dbReference type="SAM" id="SignalP"/>
    </source>
</evidence>
<name>A0AAP2AGE1_LELAM</name>
<dbReference type="SMART" id="SM00912">
    <property type="entry name" value="Haemagg_act"/>
    <property type="match status" value="1"/>
</dbReference>
<comment type="subcellular location">
    <subcellularLocation>
        <location evidence="1">Target cell</location>
        <location evidence="1">Target cell cytoplasm</location>
    </subcellularLocation>
</comment>
<dbReference type="InterPro" id="IPR008638">
    <property type="entry name" value="FhaB/CdiA-like_TPS"/>
</dbReference>
<proteinExistence type="inferred from homology"/>
<sequence length="4141" mass="421824">MATRHPPVRFSQRLISWVVCGLMIWQPMAPAFAAVMTPTGNTTMDKAGNGVPVVNIATPNGAGISHNQFNSYNVGKEGVILNNATDRLTATQLGGLIQNNPNLQAGREAKGIINEVTGGSRSQLQGYTEVGGKAANVMVANPYGITCNGCGFINTPNVTLTTGKPQFDASGNLMALDVTKGAITVEGQGLDASKSDALSIISRATEVNAAIHANDLSVTAGANRVSADGSVKAIAGQGATPTVAVDTGALGGMYANRIRLVSSDKGVGVNLGNLNARQGDIQLDASGKLTVANSLASGSLTAKGAGVTLNGSQQAGGALNVASTQDMTLNNASLTSGGEMRLTSDGKLQATGGGATSKGALTVNSSQDMALTNARLVGQGNTTLSSNGKLNINGGGVSGNGAALAVSSQKEMTLTNTTLVGQGKMTLAAGDNLTVNGGSLSSRGELSATSGQGMTVTNAAVGSDASTTLTSGGTLTANAGSLSAGKDLTLKGQQLVLDNRNRADASGNVRLEGENLTNQGQINAAGNLAISGNNVDNSGQIAAKGRVDAQTRALNNSGSLQGNGVTLQGQTVINKGTLQSGSQLAINAGTLNQQGMLSAKGDVDLDVSETLQNSGDLLADGGLTVKTGALAQNGVLSGAKALSVNADSLTSGKGSRTTSQGNIQLTAAQLADLNGQTDAAGALNVSAKNLKTRADAHLQSGQDLTLQAQNVTLNGIQAAKGALNVTAQTLDHDGQSTAKTLTFSATEGITTGGELTADSISLHGQRITHSGIAKAKNITFTAPEFITSSGTLVADGLSLDGQRITNSGLLQANTQFNLHADALDNLASGALYSVRDLTLDLPELTNQGLITTDGNLWLKGNALTNAGEINGVNLRLDNASLANQTAGRLLADDQLNVTGTALVNDGQMAANTLQLTADSLQNHGVMQGDKALTLNAAEIHNSGALRSDGTLDLRGASFENAGELSATDLLFTLTRQMNNRADGKIIAKKGLTLTAPELLNSGLLAGANTQLNAGVILNSGTLQGTNALTATGKRLENQQAGKLLSGGELHLQNATLTNAGLLQGKTLNLATGEWINSGNALGEAGVTAKVSGSFSNQGNVLSQQQLDLNATNITNQGQLLAKVLTLHGDLLNSGLLQGSDALAWTGDQFTNQAQGQVTGGETLTLYGTSLNNQGQIQSRDAALTADTLTNSGSVQALDRLKLNVDGRLDNQGAMLSQNLFELTAAQLFNDGQLAAKSLTLNTPQLTNTGTLQGNDSLTLTTRSLTNAQSGQLVSGGALDLDLDKLDNTGLMQVNQRFTLKGSELLNRGDIQADALDFALSKTLNNQGGIVAKNGATLNAPTLTNSGTLAGKTLSLSGTDIRNSGLVQGNDNADATASRITNDAAGKWISGGALTLNGGQLTNAGAVQGATIGLTATSLDNGGTLNGLNGFTGTFSGKLTNSGQIQSGGALNFSADGILNPGRITGKTLALNARDLTNSGLWQGSDGLTLTGDTLATTATSRTLTGGTLTLDAGQLTTQGTLQGNSVEVTSDGWTHGGSLLSLGGLTANVGGALTSTGSLMSKGAADVTAQTLENRGQLLGEGDVTLGGAMLKNSGTVQGKNLALHQTSINNQGTLTGLDSLTIDARQLLMARMAMAAPQQELINGASGALLTQGTLNITSGAVTNAGSWQGQNILLNAQSLTNSGAVQSADALQMTLANTLTSSAGSKITAMGTATLQALSLSNQGQWAAKNLTLKGTTLSNSGAISGVNGLTLAQTGAVTQQQSGTMLSGGALNVNAQSVINDGKIQGATLGVTTGALTNNGRLQGDNGVTLGLSGNLTNNAGGEIVSRQALTVTTPSLFNYGLIQGGGETSVTATSQARNDGKLLSGARFTLTTPQYTGAGWLQATNLILNAATATNSGTWVADQATLTGNTLTHQGTTQAGALAVNYNQLTNSGTLLGNTQLTIDADQVNQNAAGKLFSGGDLWLDSKGLDVVGQVVSLGNLTLKLTNAFTSKTALAAGKTLAISSNGAIDNRSVMQGQAVNLTAAGQLTNNGQITTGTGASTLSGSTVALNGAGTIQGGGDINIASRGNITVDGFTGTRGSLTLSAPGSIINTALLYAANNLALYANSITNQRGDILAGNNLWMQKDAAGNANSQVTNTSGNIETTRGDITIRTGSLLNEREGISETRSYQAATGSPAASGATSISVKVTDLPPDEWGYIYTISNGAGGGNIFSIVAPMPNGAVQRYLVGSTVVNVTATGGVARIAANRDLTINAATLNNRAGYLLAGNGMNLSGNSLNNQSWFGYSEDEYKVYRYNGKKGKVSSLEGSPASGNDKNRRVTYTLDGAPQYETHTNDQALRAVIQADGQVTANFTSNISNTATTSNGGGISHAISAPSLNTLSNKAIGSGAQKQSLANTGTVAVNSPEWNDQLQGALQQINGGGALDSNGASNAALTNISTSQKGNANLGKLGSLANAGVTTTALNSATGGATGQYQGKTVDTSAYPLPSGNNGYFVISDNPKSPYLINVNPKLNDLGKLDPALFTDLNALLGVKPSTAAPQETRTAYTDEKQVLGSSYMLGRLNLNPDYDYRFLGDAAFDTRYVSNTVLNQTGNRYLNGIGSDLDQMRYLMDNAAAQQQALGLQFGVSLNADQIAALDHSIIWWEKATINGETVMVPKVYLSPKDVTVNNGSVIAGNNVTLKSGNITNNGSSLLANNSLTIDSQNSISNLNDGLMKAGGALNLSAIGDINNISSTISGKTVALESLDGSINNLTLADQIDINAKGKRNNVTIKDTVLGTTASITAQDSLSLEAGKNITVTGANLASGGDMLLNAWGDIAVNANQVNDAYSSAQAKTSRSSVTYQGSSVSAGGDLIVNAGHNIDLTASDVKAGGSAGLSAGNDLNLNAAQTSESSRKGKSESHSTDVDRTTISAGENLVLKAGQDINAQAAALAAEKNVGLQAGRDVNLAAQETREGDSYKSSKKTVINESVRQQGTEIASGGNTAIIAGRDVNAQATQVTAQGDIGVAAGHDVNLTTATESDYYYKEQTKTKSGFLSKKTTHTIQESSATREAGTLLSGDNVKVTAGNNLLVQGSSVVGDGEVGLKAGNNIDIVAATNSNTDWRFKEEKKSGLMGTGGIGFTIGSSKSTHDLREKGTTQSQSFSTVGSTGGNVDIAAGNQLHVGGADLVAGKDLALKGDSVIIEPGHDKRTRDETFEQKASGLTVALSGAVGSAINSAVSAAQAAKEESDGRVAALQATKAVLSGVQAGQGAVVAQQTGDPANGFGVSISLTTQKSKSQNHAESDVAAGSTLNAGGNLAITATGKGKSEHSGDVVIAGSQLKAGGDTSLNAENDILLTGAANTQKSTGKNSSSGGGVGVSIGGGSGGAGISVFANVNAAKGNEKGNGTSWTETTLDSGGTVSMTSGRDAILNGAQVNGDKIVADIGRDLWMSSQQDSNDFKSKQTSVAAGGSFTFGSMTGSGYISASQDKMKSTYDSVQEQTGLFAGNGGFDVTVGRHTQLDGAVIASTASADKNSLDTGTLGFSDLQNEADYKVSHTGISLSSSKPSGGDFSMGGMISAASHSGHAEGTTQAAVANGTITVRDKDNQKQDVANLSRDTENANDSISPIFDKEKEQNRLKTVGLISDIGSQAADIAKTQGDIYALEAAKKEVPALKENATDKEREQYVKDLRSSPAYQKEMANFGTGSTLQRGIQSVTAALQGLAGGNIAGALAGASAPELANIIGHHMGIDDDPATKAIAHAILGGAVAALQGNNAMAGAAGAAVGEVIASQLYPNVPKDKLTEDQKQTISTLASISAGIAGGLAGDSTLSAAAGSQAGKNAVENNYLSVSEKTELEIAKQTLKNSKDPAEREKAQQKYDALVEKDITSNKEVIDACSNGNAGSTACANARLNVLVAKGSYETGPYNSKFSQQYADAYGQIAQLLGITSVDAQHQQQVKDAMINYFMVTKGVNRQTAEDYAGTKQGVDIIVSSIAPIMGLAVANKVSSLGLGAVKAQPSKNPNAISAIADNEAGGYSEFDIYRKSNVDWKWPDNMGFVGESVKTTLPVGTKLDRYGDQKGAFLAPYDTPYEQRALAPGSKANGYFVYEVIKPLPVIQGEIAPAFGQIGGGIQILPNMQERVNVKWLLDNEYIKKAD</sequence>
<dbReference type="GO" id="GO:0030430">
    <property type="term" value="C:host cell cytoplasm"/>
    <property type="evidence" value="ECO:0007669"/>
    <property type="project" value="UniProtKB-ARBA"/>
</dbReference>
<feature type="region of interest" description="Disordered" evidence="7">
    <location>
        <begin position="2892"/>
        <end position="2911"/>
    </location>
</feature>
<keyword evidence="3 8" id="KW-0732">Signal</keyword>
<dbReference type="Pfam" id="PF13332">
    <property type="entry name" value="Fil_haemagg_2"/>
    <property type="match status" value="4"/>
</dbReference>
<dbReference type="Pfam" id="PF05594">
    <property type="entry name" value="Fil_haemagg"/>
    <property type="match status" value="10"/>
</dbReference>
<evidence type="ECO:0000256" key="2">
    <source>
        <dbReference type="ARBA" id="ARBA00022656"/>
    </source>
</evidence>
<accession>A0AAP2AGE1</accession>
<evidence type="ECO:0000256" key="5">
    <source>
        <dbReference type="ARBA" id="ARBA00023026"/>
    </source>
</evidence>
<dbReference type="InterPro" id="IPR012334">
    <property type="entry name" value="Pectin_lyas_fold"/>
</dbReference>
<dbReference type="InterPro" id="IPR025157">
    <property type="entry name" value="Hemagglutinin_rpt"/>
</dbReference>
<dbReference type="FunFam" id="2.160.20.10:FF:000048">
    <property type="entry name" value="tRNA nuclease CdiA"/>
    <property type="match status" value="1"/>
</dbReference>
<evidence type="ECO:0000256" key="1">
    <source>
        <dbReference type="ARBA" id="ARBA00004219"/>
    </source>
</evidence>
<feature type="compositionally biased region" description="Basic and acidic residues" evidence="7">
    <location>
        <begin position="2897"/>
        <end position="2911"/>
    </location>
</feature>
<dbReference type="Pfam" id="PF14021">
    <property type="entry name" value="TNT"/>
    <property type="match status" value="1"/>
</dbReference>
<dbReference type="InterPro" id="IPR006626">
    <property type="entry name" value="PbH1"/>
</dbReference>
<dbReference type="GO" id="GO:0050135">
    <property type="term" value="F:NADP+ nucleosidase activity"/>
    <property type="evidence" value="ECO:0007669"/>
    <property type="project" value="InterPro"/>
</dbReference>
<reference evidence="10" key="1">
    <citation type="submission" date="2020-12" db="EMBL/GenBank/DDBJ databases">
        <title>Draft genome sequence of Enterobacter spp., Lelliottia spp. and Serratia spp. isolated from drinking water reservoirs and lakes.</title>
        <authorList>
            <person name="Reitter C."/>
            <person name="Neuhaus K."/>
            <person name="Huegler M."/>
        </authorList>
    </citation>
    <scope>NUCLEOTIDE SEQUENCE</scope>
    <source>
        <strain evidence="10">TZW15</strain>
    </source>
</reference>
<keyword evidence="2" id="KW-0800">Toxin</keyword>
<dbReference type="InterPro" id="IPR006914">
    <property type="entry name" value="VENN_dom"/>
</dbReference>
<protein>
    <submittedName>
        <fullName evidence="10">Hemagglutinin repeat-containing protein</fullName>
    </submittedName>
</protein>
<keyword evidence="5" id="KW-0843">Virulence</keyword>
<evidence type="ECO:0000256" key="6">
    <source>
        <dbReference type="ARBA" id="ARBA00024043"/>
    </source>
</evidence>
<dbReference type="GO" id="GO:0004521">
    <property type="term" value="F:RNA endonuclease activity"/>
    <property type="evidence" value="ECO:0007669"/>
    <property type="project" value="UniProtKB-ARBA"/>
</dbReference>
<dbReference type="PANTHER" id="PTHR42059:SF1">
    <property type="entry name" value="TNT DOMAIN-CONTAINING PROTEIN"/>
    <property type="match status" value="1"/>
</dbReference>
<comment type="similarity">
    <text evidence="6">In the N-terminal section; belongs to the CdiA toxin family.</text>
</comment>
<dbReference type="Pfam" id="PF05860">
    <property type="entry name" value="TPS"/>
    <property type="match status" value="1"/>
</dbReference>
<dbReference type="Pfam" id="PF21726">
    <property type="entry name" value="DUF6862"/>
    <property type="match status" value="1"/>
</dbReference>
<comment type="caution">
    <text evidence="10">The sequence shown here is derived from an EMBL/GenBank/DDBJ whole genome shotgun (WGS) entry which is preliminary data.</text>
</comment>
<evidence type="ECO:0000313" key="10">
    <source>
        <dbReference type="EMBL" id="MBL5936057.1"/>
    </source>
</evidence>
<dbReference type="InterPro" id="IPR011050">
    <property type="entry name" value="Pectin_lyase_fold/virulence"/>
</dbReference>
<feature type="chain" id="PRO_5042826613" evidence="8">
    <location>
        <begin position="34"/>
        <end position="4141"/>
    </location>
</feature>
<evidence type="ECO:0000313" key="11">
    <source>
        <dbReference type="Proteomes" id="UP000653275"/>
    </source>
</evidence>
<evidence type="ECO:0000256" key="4">
    <source>
        <dbReference type="ARBA" id="ARBA00022913"/>
    </source>
</evidence>
<dbReference type="InterPro" id="IPR053024">
    <property type="entry name" value="Fungal_surface_NADase"/>
</dbReference>
<evidence type="ECO:0000256" key="3">
    <source>
        <dbReference type="ARBA" id="ARBA00022729"/>
    </source>
</evidence>
<evidence type="ECO:0000259" key="9">
    <source>
        <dbReference type="SMART" id="SM00912"/>
    </source>
</evidence>
<dbReference type="InterPro" id="IPR049271">
    <property type="entry name" value="DUF6862"/>
</dbReference>